<dbReference type="HOGENOM" id="CLU_1702141_0_0_9"/>
<reference evidence="1 2" key="2">
    <citation type="journal article" date="2013" name="Genome Announc.">
        <title>Genome Sequence of Growth-Improving Paenibacillus mucilaginosus Strain KNP414.</title>
        <authorList>
            <person name="Lu J.J."/>
            <person name="Wang J.F."/>
            <person name="Hu X.F."/>
        </authorList>
    </citation>
    <scope>NUCLEOTIDE SEQUENCE [LARGE SCALE GENOMIC DNA]</scope>
    <source>
        <strain evidence="1 2">KNP414</strain>
    </source>
</reference>
<sequence length="156" mass="17973">MLTFEQKLAVIESFPELKRKDVSLGRINFHYDESAQDKKVVVYHLHPNGNGFVYAGSIEGYDTDERGLVNIRDFEEEALRRLIQESIQSLAPKSAAEQAVGASSKDERWMNSEGQTLSLIYEDELWYVYSGLNLESAYETYEEAVEYLKEEGFSRR</sequence>
<organism evidence="1 2">
    <name type="scientific">Paenibacillus mucilaginosus (strain KNP414)</name>
    <dbReference type="NCBI Taxonomy" id="1036673"/>
    <lineage>
        <taxon>Bacteria</taxon>
        <taxon>Bacillati</taxon>
        <taxon>Bacillota</taxon>
        <taxon>Bacilli</taxon>
        <taxon>Bacillales</taxon>
        <taxon>Paenibacillaceae</taxon>
        <taxon>Paenibacillus</taxon>
    </lineage>
</organism>
<evidence type="ECO:0000313" key="2">
    <source>
        <dbReference type="Proteomes" id="UP000006620"/>
    </source>
</evidence>
<proteinExistence type="predicted"/>
<gene>
    <name evidence="1" type="ordered locus">KNP414_07787</name>
</gene>
<dbReference type="AlphaFoldDB" id="F8FGX2"/>
<dbReference type="RefSeq" id="WP_013921420.1">
    <property type="nucleotide sequence ID" value="NC_015690.1"/>
</dbReference>
<protein>
    <submittedName>
        <fullName evidence="1">Uncharacterized protein</fullName>
    </submittedName>
</protein>
<dbReference type="KEGG" id="pms:KNP414_07787"/>
<dbReference type="PATRIC" id="fig|1036673.3.peg.7260"/>
<dbReference type="Proteomes" id="UP000006620">
    <property type="component" value="Chromosome"/>
</dbReference>
<reference evidence="2" key="1">
    <citation type="submission" date="2011-06" db="EMBL/GenBank/DDBJ databases">
        <title>Complete genome sequence of Paenibacillus mucilaginosus KNP414.</title>
        <authorList>
            <person name="Wang J."/>
            <person name="Hu S."/>
            <person name="Hu X."/>
            <person name="Zhang B."/>
            <person name="Dong D."/>
            <person name="Zhang S."/>
            <person name="Zhao K."/>
            <person name="Wu D."/>
        </authorList>
    </citation>
    <scope>NUCLEOTIDE SEQUENCE [LARGE SCALE GENOMIC DNA]</scope>
    <source>
        <strain evidence="2">KNP414</strain>
    </source>
</reference>
<accession>F8FGX2</accession>
<evidence type="ECO:0000313" key="1">
    <source>
        <dbReference type="EMBL" id="AEI46273.1"/>
    </source>
</evidence>
<dbReference type="EMBL" id="CP002869">
    <property type="protein sequence ID" value="AEI46273.1"/>
    <property type="molecule type" value="Genomic_DNA"/>
</dbReference>
<name>F8FGX2_PAEMK</name>